<comment type="caution">
    <text evidence="2">The sequence shown here is derived from an EMBL/GenBank/DDBJ whole genome shotgun (WGS) entry which is preliminary data.</text>
</comment>
<organism evidence="2 3">
    <name type="scientific">Polysphondylium violaceum</name>
    <dbReference type="NCBI Taxonomy" id="133409"/>
    <lineage>
        <taxon>Eukaryota</taxon>
        <taxon>Amoebozoa</taxon>
        <taxon>Evosea</taxon>
        <taxon>Eumycetozoa</taxon>
        <taxon>Dictyostelia</taxon>
        <taxon>Dictyosteliales</taxon>
        <taxon>Dictyosteliaceae</taxon>
        <taxon>Polysphondylium</taxon>
    </lineage>
</organism>
<name>A0A8J4PSN7_9MYCE</name>
<gene>
    <name evidence="2" type="ORF">CYY_005601</name>
</gene>
<sequence length="282" mass="30797">MKTLLSTFLLLFVIINITASQDIVKLSDSVLVTQKIQDAGSSLTFSFQTLNVSTPLGINIIPCFGTVGYLVGEGFIPNASNYTFKQDWDSTVRQLGTTFPSVPKNTNIYIVVSSIENYGENYESASFQVLVSTDEENKYNKLVPIPAKDGDIQIKLTNGGKSGTVTFYKTGNTEDDYEIYTFTGDLPKGSFQFSSCGVRKYAVESTTNIENYGGNQASATFTGLNPSEPTGVTVIVSRRGGFSSTYNYAVLNDPSSSTTLRAQLLTLVPMIFTSLFIKFLLF</sequence>
<feature type="chain" id="PRO_5035174302" evidence="1">
    <location>
        <begin position="21"/>
        <end position="282"/>
    </location>
</feature>
<evidence type="ECO:0000313" key="2">
    <source>
        <dbReference type="EMBL" id="KAF2073075.1"/>
    </source>
</evidence>
<evidence type="ECO:0000256" key="1">
    <source>
        <dbReference type="SAM" id="SignalP"/>
    </source>
</evidence>
<reference evidence="2" key="1">
    <citation type="submission" date="2020-01" db="EMBL/GenBank/DDBJ databases">
        <title>Development of genomics and gene disruption for Polysphondylium violaceum indicates a role for the polyketide synthase stlB in stalk morphogenesis.</title>
        <authorList>
            <person name="Narita B."/>
            <person name="Kawabe Y."/>
            <person name="Kin K."/>
            <person name="Saito T."/>
            <person name="Gibbs R."/>
            <person name="Kuspa A."/>
            <person name="Muzny D."/>
            <person name="Queller D."/>
            <person name="Richards S."/>
            <person name="Strassman J."/>
            <person name="Sucgang R."/>
            <person name="Worley K."/>
            <person name="Schaap P."/>
        </authorList>
    </citation>
    <scope>NUCLEOTIDE SEQUENCE</scope>
    <source>
        <strain evidence="2">QSvi11</strain>
    </source>
</reference>
<dbReference type="OrthoDB" id="18152at2759"/>
<dbReference type="AlphaFoldDB" id="A0A8J4PSN7"/>
<feature type="signal peptide" evidence="1">
    <location>
        <begin position="1"/>
        <end position="20"/>
    </location>
</feature>
<proteinExistence type="predicted"/>
<protein>
    <submittedName>
        <fullName evidence="2">Uncharacterized protein</fullName>
    </submittedName>
</protein>
<dbReference type="Proteomes" id="UP000695562">
    <property type="component" value="Unassembled WGS sequence"/>
</dbReference>
<evidence type="ECO:0000313" key="3">
    <source>
        <dbReference type="Proteomes" id="UP000695562"/>
    </source>
</evidence>
<dbReference type="EMBL" id="AJWJ01000228">
    <property type="protein sequence ID" value="KAF2073075.1"/>
    <property type="molecule type" value="Genomic_DNA"/>
</dbReference>
<accession>A0A8J4PSN7</accession>
<keyword evidence="1" id="KW-0732">Signal</keyword>
<keyword evidence="3" id="KW-1185">Reference proteome</keyword>